<dbReference type="AlphaFoldDB" id="A0A5R8ZLI0"/>
<accession>A0A5R8ZLI0</accession>
<sequence>MAGHARSVVDLAKAIRPELPALLGAEAEEVDTALGRLLARSTEVEQEILTLLQRWPATREWAYSYLGQTHDGGLRDPGAAYYPLTGTGGVVHSETYVCPDCDHRWRRRAVGQAVPACPEHGKPLVRTPDSET</sequence>
<evidence type="ECO:0000313" key="1">
    <source>
        <dbReference type="EMBL" id="TLP66638.1"/>
    </source>
</evidence>
<reference evidence="1" key="1">
    <citation type="submission" date="2019-05" db="EMBL/GenBank/DDBJ databases">
        <title>Isolation, diversity and antifungal activity of Actinobacteria from wheat.</title>
        <authorList>
            <person name="Yu B."/>
        </authorList>
    </citation>
    <scope>NUCLEOTIDE SEQUENCE [LARGE SCALE GENOMIC DNA]</scope>
    <source>
        <strain evidence="1">NEAU-HEGS1-5</strain>
    </source>
</reference>
<dbReference type="EMBL" id="VANP01000001">
    <property type="protein sequence ID" value="TLP66638.1"/>
    <property type="molecule type" value="Genomic_DNA"/>
</dbReference>
<proteinExistence type="predicted"/>
<gene>
    <name evidence="1" type="ORF">FED44_04065</name>
</gene>
<keyword evidence="2" id="KW-1185">Reference proteome</keyword>
<protein>
    <submittedName>
        <fullName evidence="1">Uncharacterized protein</fullName>
    </submittedName>
</protein>
<name>A0A5R8ZLI0_9ACTN</name>
<evidence type="ECO:0000313" key="2">
    <source>
        <dbReference type="Proteomes" id="UP000309033"/>
    </source>
</evidence>
<dbReference type="Proteomes" id="UP000309033">
    <property type="component" value="Unassembled WGS sequence"/>
</dbReference>
<organism evidence="1 2">
    <name type="scientific">Microbispora triticiradicis</name>
    <dbReference type="NCBI Taxonomy" id="2200763"/>
    <lineage>
        <taxon>Bacteria</taxon>
        <taxon>Bacillati</taxon>
        <taxon>Actinomycetota</taxon>
        <taxon>Actinomycetes</taxon>
        <taxon>Streptosporangiales</taxon>
        <taxon>Streptosporangiaceae</taxon>
        <taxon>Microbispora</taxon>
    </lineage>
</organism>
<dbReference type="OrthoDB" id="532180at2"/>
<comment type="caution">
    <text evidence="1">The sequence shown here is derived from an EMBL/GenBank/DDBJ whole genome shotgun (WGS) entry which is preliminary data.</text>
</comment>